<dbReference type="STRING" id="643648.Slip_0835"/>
<name>D7CLN0_SYNLT</name>
<sequence length="137" mass="14760">MLTVAGLDQLTKLWIQEYMGLGQSVPVIGNVLHVTRVLNQGGAFGLLSGRYFLFLATAIGLIFVASYYAVYYKPNKALQFGLGLVSGGALGNLVDRLWHGGVVDFIDLGFWPVFNLADSAIVVGTAWLALLLLKSRG</sequence>
<dbReference type="PROSITE" id="PS00855">
    <property type="entry name" value="SPASE_II"/>
    <property type="match status" value="1"/>
</dbReference>
<dbReference type="EC" id="3.4.23.36" evidence="9"/>
<evidence type="ECO:0000313" key="13">
    <source>
        <dbReference type="Proteomes" id="UP000000378"/>
    </source>
</evidence>
<gene>
    <name evidence="9" type="primary">lspA</name>
    <name evidence="12" type="ordered locus">Slip_0835</name>
</gene>
<dbReference type="PANTHER" id="PTHR33695">
    <property type="entry name" value="LIPOPROTEIN SIGNAL PEPTIDASE"/>
    <property type="match status" value="1"/>
</dbReference>
<dbReference type="HOGENOM" id="CLU_083252_3_1_9"/>
<comment type="caution">
    <text evidence="9">Lacks conserved residue(s) required for the propagation of feature annotation.</text>
</comment>
<evidence type="ECO:0000256" key="5">
    <source>
        <dbReference type="ARBA" id="ARBA00022750"/>
    </source>
</evidence>
<comment type="subcellular location">
    <subcellularLocation>
        <location evidence="9">Cell membrane</location>
        <topology evidence="9">Multi-pass membrane protein</topology>
    </subcellularLocation>
</comment>
<dbReference type="HAMAP" id="MF_00161">
    <property type="entry name" value="LspA"/>
    <property type="match status" value="1"/>
</dbReference>
<dbReference type="KEGG" id="slp:Slip_0835"/>
<dbReference type="Proteomes" id="UP000000378">
    <property type="component" value="Chromosome"/>
</dbReference>
<dbReference type="GO" id="GO:0004190">
    <property type="term" value="F:aspartic-type endopeptidase activity"/>
    <property type="evidence" value="ECO:0007669"/>
    <property type="project" value="UniProtKB-UniRule"/>
</dbReference>
<evidence type="ECO:0000256" key="8">
    <source>
        <dbReference type="ARBA" id="ARBA00023136"/>
    </source>
</evidence>
<evidence type="ECO:0000256" key="1">
    <source>
        <dbReference type="ARBA" id="ARBA00006139"/>
    </source>
</evidence>
<dbReference type="NCBIfam" id="TIGR00077">
    <property type="entry name" value="lspA"/>
    <property type="match status" value="1"/>
</dbReference>
<dbReference type="InterPro" id="IPR001872">
    <property type="entry name" value="Peptidase_A8"/>
</dbReference>
<reference evidence="12 13" key="2">
    <citation type="journal article" date="2010" name="Stand. Genomic Sci.">
        <title>Complete genome sequence of Syntrophothermus lipocalidus type strain (TGB-C1).</title>
        <authorList>
            <person name="Djao O.D."/>
            <person name="Zhang X."/>
            <person name="Lucas S."/>
            <person name="Lapidus A."/>
            <person name="Del Rio T.G."/>
            <person name="Nolan M."/>
            <person name="Tice H."/>
            <person name="Cheng J.F."/>
            <person name="Han C."/>
            <person name="Tapia R."/>
            <person name="Goodwin L."/>
            <person name="Pitluck S."/>
            <person name="Liolios K."/>
            <person name="Ivanova N."/>
            <person name="Mavromatis K."/>
            <person name="Mikhailova N."/>
            <person name="Ovchinnikova G."/>
            <person name="Pati A."/>
            <person name="Brambilla E."/>
            <person name="Chen A."/>
            <person name="Palaniappan K."/>
            <person name="Land M."/>
            <person name="Hauser L."/>
            <person name="Chang Y.J."/>
            <person name="Jeffries C.D."/>
            <person name="Rohde M."/>
            <person name="Sikorski J."/>
            <person name="Spring S."/>
            <person name="Goker M."/>
            <person name="Detter J.C."/>
            <person name="Woyke T."/>
            <person name="Bristow J."/>
            <person name="Eisen J.A."/>
            <person name="Markowitz V."/>
            <person name="Hugenholtz P."/>
            <person name="Kyrpides N.C."/>
            <person name="Klenk H.P."/>
        </authorList>
    </citation>
    <scope>NUCLEOTIDE SEQUENCE [LARGE SCALE GENOMIC DNA]</scope>
    <source>
        <strain evidence="13">DSM 12680 / TGB-C1</strain>
    </source>
</reference>
<accession>D7CLN0</accession>
<dbReference type="OrthoDB" id="9810259at2"/>
<dbReference type="Pfam" id="PF01252">
    <property type="entry name" value="Peptidase_A8"/>
    <property type="match status" value="1"/>
</dbReference>
<evidence type="ECO:0000256" key="9">
    <source>
        <dbReference type="HAMAP-Rule" id="MF_00161"/>
    </source>
</evidence>
<keyword evidence="5 9" id="KW-0064">Aspartyl protease</keyword>
<keyword evidence="2 9" id="KW-1003">Cell membrane</keyword>
<comment type="function">
    <text evidence="9 10">This protein specifically catalyzes the removal of signal peptides from prolipoproteins.</text>
</comment>
<evidence type="ECO:0000256" key="3">
    <source>
        <dbReference type="ARBA" id="ARBA00022670"/>
    </source>
</evidence>
<dbReference type="PANTHER" id="PTHR33695:SF1">
    <property type="entry name" value="LIPOPROTEIN SIGNAL PEPTIDASE"/>
    <property type="match status" value="1"/>
</dbReference>
<evidence type="ECO:0000256" key="10">
    <source>
        <dbReference type="RuleBase" id="RU000594"/>
    </source>
</evidence>
<dbReference type="GO" id="GO:0006508">
    <property type="term" value="P:proteolysis"/>
    <property type="evidence" value="ECO:0007669"/>
    <property type="project" value="UniProtKB-KW"/>
</dbReference>
<dbReference type="PRINTS" id="PR00781">
    <property type="entry name" value="LIPOSIGPTASE"/>
</dbReference>
<dbReference type="UniPathway" id="UPA00665"/>
<reference evidence="13" key="1">
    <citation type="journal article" date="2010" name="Stand. Genomic Sci.">
        <title>Complete genome sequence of Syntrophothermus lipocalidus type strain (TGB-C1T).</title>
        <authorList>
            <consortium name="US DOE Joint Genome Institute (JGI-PGF)"/>
            <person name="Djao O."/>
            <person name="Zhang X."/>
            <person name="Lucas S."/>
            <person name="Lapidus A."/>
            <person name="Glavina Del Rio T."/>
            <person name="Nolan M."/>
            <person name="Tice H."/>
            <person name="Cheng J."/>
            <person name="Han C."/>
            <person name="Tapia R."/>
            <person name="Goodwin L."/>
            <person name="Pitluck S."/>
            <person name="Liolios K."/>
            <person name="Ivanova N."/>
            <person name="Mavromatis K."/>
            <person name="Mikhailova N."/>
            <person name="Ovchinnikova G."/>
            <person name="Pati A."/>
            <person name="Brambilla E."/>
            <person name="Chen A."/>
            <person name="Palaniappan K."/>
            <person name="Land M."/>
            <person name="Hauser L."/>
            <person name="Chang Y."/>
            <person name="Jeffries C."/>
            <person name="Rohde M."/>
            <person name="Sikorski J."/>
            <person name="Spring S."/>
            <person name="Goker M."/>
            <person name="Detter J."/>
            <person name="Woyke T."/>
            <person name="Bristow J."/>
            <person name="Eisen J."/>
            <person name="Markowitz V."/>
            <person name="Hugenholtz P."/>
            <person name="Kyrpides N."/>
            <person name="Klenk H."/>
        </authorList>
    </citation>
    <scope>NUCLEOTIDE SEQUENCE [LARGE SCALE GENOMIC DNA]</scope>
    <source>
        <strain evidence="13">DSM 12680 / TGB-C1</strain>
    </source>
</reference>
<feature type="transmembrane region" description="Helical" evidence="9">
    <location>
        <begin position="51"/>
        <end position="70"/>
    </location>
</feature>
<keyword evidence="6 9" id="KW-0378">Hydrolase</keyword>
<keyword evidence="3 9" id="KW-0645">Protease</keyword>
<dbReference type="AlphaFoldDB" id="D7CLN0"/>
<evidence type="ECO:0000313" key="12">
    <source>
        <dbReference type="EMBL" id="ADI01615.1"/>
    </source>
</evidence>
<evidence type="ECO:0000256" key="2">
    <source>
        <dbReference type="ARBA" id="ARBA00022475"/>
    </source>
</evidence>
<feature type="active site" evidence="9">
    <location>
        <position position="104"/>
    </location>
</feature>
<feature type="transmembrane region" description="Helical" evidence="9">
    <location>
        <begin position="77"/>
        <end position="94"/>
    </location>
</feature>
<organism evidence="12 13">
    <name type="scientific">Syntrophothermus lipocalidus (strain DSM 12680 / TGB-C1)</name>
    <dbReference type="NCBI Taxonomy" id="643648"/>
    <lineage>
        <taxon>Bacteria</taxon>
        <taxon>Bacillati</taxon>
        <taxon>Bacillota</taxon>
        <taxon>Clostridia</taxon>
        <taxon>Eubacteriales</taxon>
        <taxon>Syntrophomonadaceae</taxon>
        <taxon>Syntrophothermus</taxon>
    </lineage>
</organism>
<evidence type="ECO:0000256" key="11">
    <source>
        <dbReference type="RuleBase" id="RU004181"/>
    </source>
</evidence>
<dbReference type="eggNOG" id="COG0597">
    <property type="taxonomic scope" value="Bacteria"/>
</dbReference>
<protein>
    <recommendedName>
        <fullName evidence="9">Lipoprotein signal peptidase</fullName>
        <ecNumber evidence="9">3.4.23.36</ecNumber>
    </recommendedName>
    <alternativeName>
        <fullName evidence="9">Prolipoprotein signal peptidase</fullName>
    </alternativeName>
    <alternativeName>
        <fullName evidence="9">Signal peptidase II</fullName>
        <shortName evidence="9">SPase II</shortName>
    </alternativeName>
</protein>
<evidence type="ECO:0000256" key="7">
    <source>
        <dbReference type="ARBA" id="ARBA00022989"/>
    </source>
</evidence>
<keyword evidence="13" id="KW-1185">Reference proteome</keyword>
<feature type="transmembrane region" description="Helical" evidence="9">
    <location>
        <begin position="114"/>
        <end position="133"/>
    </location>
</feature>
<keyword evidence="12" id="KW-0449">Lipoprotein</keyword>
<evidence type="ECO:0000256" key="6">
    <source>
        <dbReference type="ARBA" id="ARBA00022801"/>
    </source>
</evidence>
<dbReference type="EMBL" id="CP002048">
    <property type="protein sequence ID" value="ADI01615.1"/>
    <property type="molecule type" value="Genomic_DNA"/>
</dbReference>
<dbReference type="GO" id="GO:0005886">
    <property type="term" value="C:plasma membrane"/>
    <property type="evidence" value="ECO:0007669"/>
    <property type="project" value="UniProtKB-SubCell"/>
</dbReference>
<comment type="catalytic activity">
    <reaction evidence="9 10">
        <text>Release of signal peptides from bacterial membrane prolipoproteins. Hydrolyzes -Xaa-Yaa-Zaa-|-(S,diacylglyceryl)Cys-, in which Xaa is hydrophobic (preferably Leu), and Yaa (Ala or Ser) and Zaa (Gly or Ala) have small, neutral side chains.</text>
        <dbReference type="EC" id="3.4.23.36"/>
    </reaction>
</comment>
<evidence type="ECO:0000256" key="4">
    <source>
        <dbReference type="ARBA" id="ARBA00022692"/>
    </source>
</evidence>
<keyword evidence="7 9" id="KW-1133">Transmembrane helix</keyword>
<keyword evidence="4 9" id="KW-0812">Transmembrane</keyword>
<comment type="similarity">
    <text evidence="1 9 11">Belongs to the peptidase A8 family.</text>
</comment>
<proteinExistence type="inferred from homology"/>
<comment type="pathway">
    <text evidence="9">Protein modification; lipoprotein biosynthesis (signal peptide cleavage).</text>
</comment>
<keyword evidence="8 9" id="KW-0472">Membrane</keyword>
<feature type="active site" evidence="9">
    <location>
        <position position="118"/>
    </location>
</feature>